<dbReference type="InterPro" id="IPR013766">
    <property type="entry name" value="Thioredoxin_domain"/>
</dbReference>
<gene>
    <name evidence="3" type="ORF">J2I48_06095</name>
</gene>
<feature type="chain" id="PRO_5037051313" evidence="1">
    <location>
        <begin position="20"/>
        <end position="396"/>
    </location>
</feature>
<keyword evidence="4" id="KW-1185">Reference proteome</keyword>
<dbReference type="Gene3D" id="3.40.30.10">
    <property type="entry name" value="Glutaredoxin"/>
    <property type="match status" value="1"/>
</dbReference>
<protein>
    <submittedName>
        <fullName evidence="3">Thioredoxin family protein</fullName>
    </submittedName>
</protein>
<name>A0A939G513_9BACT</name>
<evidence type="ECO:0000313" key="4">
    <source>
        <dbReference type="Proteomes" id="UP000664795"/>
    </source>
</evidence>
<dbReference type="GO" id="GO:0006950">
    <property type="term" value="P:response to stress"/>
    <property type="evidence" value="ECO:0007669"/>
    <property type="project" value="UniProtKB-ARBA"/>
</dbReference>
<dbReference type="AlphaFoldDB" id="A0A939G513"/>
<evidence type="ECO:0000259" key="2">
    <source>
        <dbReference type="PROSITE" id="PS51352"/>
    </source>
</evidence>
<dbReference type="RefSeq" id="WP_207334510.1">
    <property type="nucleotide sequence ID" value="NZ_JAFMYU010000003.1"/>
</dbReference>
<evidence type="ECO:0000313" key="3">
    <source>
        <dbReference type="EMBL" id="MBO0930555.1"/>
    </source>
</evidence>
<evidence type="ECO:0000256" key="1">
    <source>
        <dbReference type="SAM" id="SignalP"/>
    </source>
</evidence>
<accession>A0A939G513</accession>
<sequence length="396" mass="43806">MRNSILLLLTCLITLSAVAQKGIAFVQAPINSVFKTAQAARKPVFVEIYSPSCHVCQSFMPTLADNRVGKSYNGKFISTRLDVDQPATRAFLQSKKFYIPSLPLFLYFSPEGELIHFAMSQNSTDEVIRHGNNATTPAARSAGWKQRYAGGDKSPNFLIDLGMFSRVTGDTVTNMSAMEDYAKQQPANTHSNNTNWLVLQKIILDMDNPLAKSLVSNIGIFKQQYGKAAVDVAENILMSSLYSSRGARFAPAQIKQVYEGLVRIGIDPNLAGSRTLLPEVNAYFKLKQGQRAAERMDSHVATHSLVAAEYLYVAKLFNRSSPDTADVPYLTKWINKALSLKTTAGEQADLYYEQADALRRAGRTADARKAANRALELAQANHIDTKRNVKQISELK</sequence>
<comment type="caution">
    <text evidence="3">The sequence shown here is derived from an EMBL/GenBank/DDBJ whole genome shotgun (WGS) entry which is preliminary data.</text>
</comment>
<feature type="signal peptide" evidence="1">
    <location>
        <begin position="1"/>
        <end position="19"/>
    </location>
</feature>
<dbReference type="PROSITE" id="PS51352">
    <property type="entry name" value="THIOREDOXIN_2"/>
    <property type="match status" value="1"/>
</dbReference>
<dbReference type="InterPro" id="IPR011990">
    <property type="entry name" value="TPR-like_helical_dom_sf"/>
</dbReference>
<dbReference type="Gene3D" id="1.25.40.10">
    <property type="entry name" value="Tetratricopeptide repeat domain"/>
    <property type="match status" value="1"/>
</dbReference>
<dbReference type="InterPro" id="IPR036249">
    <property type="entry name" value="Thioredoxin-like_sf"/>
</dbReference>
<dbReference type="Proteomes" id="UP000664795">
    <property type="component" value="Unassembled WGS sequence"/>
</dbReference>
<dbReference type="SUPFAM" id="SSF52833">
    <property type="entry name" value="Thioredoxin-like"/>
    <property type="match status" value="1"/>
</dbReference>
<feature type="domain" description="Thioredoxin" evidence="2">
    <location>
        <begin position="6"/>
        <end position="136"/>
    </location>
</feature>
<keyword evidence="1" id="KW-0732">Signal</keyword>
<organism evidence="3 4">
    <name type="scientific">Fibrella aquatilis</name>
    <dbReference type="NCBI Taxonomy" id="2817059"/>
    <lineage>
        <taxon>Bacteria</taxon>
        <taxon>Pseudomonadati</taxon>
        <taxon>Bacteroidota</taxon>
        <taxon>Cytophagia</taxon>
        <taxon>Cytophagales</taxon>
        <taxon>Spirosomataceae</taxon>
        <taxon>Fibrella</taxon>
    </lineage>
</organism>
<dbReference type="Pfam" id="PF13899">
    <property type="entry name" value="Thioredoxin_7"/>
    <property type="match status" value="1"/>
</dbReference>
<reference evidence="3 4" key="1">
    <citation type="submission" date="2021-03" db="EMBL/GenBank/DDBJ databases">
        <title>Fibrella sp. HMF5036 genome sequencing and assembly.</title>
        <authorList>
            <person name="Kang H."/>
            <person name="Kim H."/>
            <person name="Bae S."/>
            <person name="Joh K."/>
        </authorList>
    </citation>
    <scope>NUCLEOTIDE SEQUENCE [LARGE SCALE GENOMIC DNA]</scope>
    <source>
        <strain evidence="3 4">HMF5036</strain>
    </source>
</reference>
<proteinExistence type="predicted"/>
<dbReference type="EMBL" id="JAFMYU010000003">
    <property type="protein sequence ID" value="MBO0930555.1"/>
    <property type="molecule type" value="Genomic_DNA"/>
</dbReference>